<dbReference type="HAMAP" id="MF_00409">
    <property type="entry name" value="LpxK"/>
    <property type="match status" value="1"/>
</dbReference>
<evidence type="ECO:0000256" key="1">
    <source>
        <dbReference type="ARBA" id="ARBA00002274"/>
    </source>
</evidence>
<evidence type="ECO:0000256" key="9">
    <source>
        <dbReference type="ARBA" id="ARBA00022777"/>
    </source>
</evidence>
<keyword evidence="11 13" id="KW-0443">Lipid metabolism</keyword>
<accession>A0A916YZ58</accession>
<keyword evidence="15" id="KW-1185">Reference proteome</keyword>
<keyword evidence="8 13" id="KW-0547">Nucleotide-binding</keyword>
<evidence type="ECO:0000256" key="8">
    <source>
        <dbReference type="ARBA" id="ARBA00022741"/>
    </source>
</evidence>
<dbReference type="GO" id="GO:0009029">
    <property type="term" value="F:lipid-A 4'-kinase activity"/>
    <property type="evidence" value="ECO:0007669"/>
    <property type="project" value="UniProtKB-UniRule"/>
</dbReference>
<evidence type="ECO:0000256" key="5">
    <source>
        <dbReference type="ARBA" id="ARBA00022516"/>
    </source>
</evidence>
<evidence type="ECO:0000256" key="13">
    <source>
        <dbReference type="HAMAP-Rule" id="MF_00409"/>
    </source>
</evidence>
<sequence>MKSVSPKVLTINVGNLSLGGTGKTPHVEYLVRLLSDKYKVSTLSRGYGRKTKGFIVADNQASAETIGDEPMQYYLKFKNKINVTVCENRVEGVEEIGRKLGDNQLIILDDAFQHRKIAPYFNLLLSDYNKPFYEDSLVPFGRLRDIRNSAKRADAVIITKCPSLLTKQEKATIRNAVLAYTKADIPVFFSKIHYQEITGYTTKNVFETTKNIGVLTAIAKPEVFVKYLSEKNLSIGKIFDFPDHYAFTRKDIDKVLGESHESLQLITTEKDMVKLKPQLSENEIKRFFYVPIEIEIENKTTFDTLINSKIHSFYQKISH</sequence>
<evidence type="ECO:0000256" key="3">
    <source>
        <dbReference type="ARBA" id="ARBA00012071"/>
    </source>
</evidence>
<dbReference type="PANTHER" id="PTHR42724:SF1">
    <property type="entry name" value="TETRAACYLDISACCHARIDE 4'-KINASE, MITOCHONDRIAL-RELATED"/>
    <property type="match status" value="1"/>
</dbReference>
<evidence type="ECO:0000256" key="11">
    <source>
        <dbReference type="ARBA" id="ARBA00023098"/>
    </source>
</evidence>
<reference evidence="14" key="2">
    <citation type="submission" date="2020-09" db="EMBL/GenBank/DDBJ databases">
        <authorList>
            <person name="Sun Q."/>
            <person name="Zhou Y."/>
        </authorList>
    </citation>
    <scope>NUCLEOTIDE SEQUENCE</scope>
    <source>
        <strain evidence="14">CGMCC 1.15958</strain>
    </source>
</reference>
<dbReference type="Proteomes" id="UP000609064">
    <property type="component" value="Unassembled WGS sequence"/>
</dbReference>
<keyword evidence="5 13" id="KW-0444">Lipid biosynthesis</keyword>
<evidence type="ECO:0000256" key="10">
    <source>
        <dbReference type="ARBA" id="ARBA00022840"/>
    </source>
</evidence>
<dbReference type="InterPro" id="IPR027417">
    <property type="entry name" value="P-loop_NTPase"/>
</dbReference>
<dbReference type="PANTHER" id="PTHR42724">
    <property type="entry name" value="TETRAACYLDISACCHARIDE 4'-KINASE"/>
    <property type="match status" value="1"/>
</dbReference>
<keyword evidence="9 13" id="KW-0418">Kinase</keyword>
<gene>
    <name evidence="13 14" type="primary">lpxK</name>
    <name evidence="14" type="ORF">GCM10011514_35450</name>
</gene>
<dbReference type="GO" id="GO:0009244">
    <property type="term" value="P:lipopolysaccharide core region biosynthetic process"/>
    <property type="evidence" value="ECO:0007669"/>
    <property type="project" value="TreeGrafter"/>
</dbReference>
<evidence type="ECO:0000256" key="4">
    <source>
        <dbReference type="ARBA" id="ARBA00016436"/>
    </source>
</evidence>
<evidence type="ECO:0000256" key="2">
    <source>
        <dbReference type="ARBA" id="ARBA00004870"/>
    </source>
</evidence>
<comment type="pathway">
    <text evidence="2 13">Glycolipid biosynthesis; lipid IV(A) biosynthesis; lipid IV(A) from (3R)-3-hydroxytetradecanoyl-[acyl-carrier-protein] and UDP-N-acetyl-alpha-D-glucosamine: step 6/6.</text>
</comment>
<dbReference type="EMBL" id="BMKK01000007">
    <property type="protein sequence ID" value="GGD68269.1"/>
    <property type="molecule type" value="Genomic_DNA"/>
</dbReference>
<dbReference type="Pfam" id="PF02606">
    <property type="entry name" value="LpxK"/>
    <property type="match status" value="1"/>
</dbReference>
<reference evidence="14" key="1">
    <citation type="journal article" date="2014" name="Int. J. Syst. Evol. Microbiol.">
        <title>Complete genome sequence of Corynebacterium casei LMG S-19264T (=DSM 44701T), isolated from a smear-ripened cheese.</title>
        <authorList>
            <consortium name="US DOE Joint Genome Institute (JGI-PGF)"/>
            <person name="Walter F."/>
            <person name="Albersmeier A."/>
            <person name="Kalinowski J."/>
            <person name="Ruckert C."/>
        </authorList>
    </citation>
    <scope>NUCLEOTIDE SEQUENCE</scope>
    <source>
        <strain evidence="14">CGMCC 1.15958</strain>
    </source>
</reference>
<evidence type="ECO:0000313" key="14">
    <source>
        <dbReference type="EMBL" id="GGD68269.1"/>
    </source>
</evidence>
<dbReference type="EC" id="2.7.1.130" evidence="3 13"/>
<keyword evidence="10 13" id="KW-0067">ATP-binding</keyword>
<evidence type="ECO:0000256" key="6">
    <source>
        <dbReference type="ARBA" id="ARBA00022556"/>
    </source>
</evidence>
<protein>
    <recommendedName>
        <fullName evidence="4 13">Tetraacyldisaccharide 4'-kinase</fullName>
        <ecNumber evidence="3 13">2.7.1.130</ecNumber>
    </recommendedName>
    <alternativeName>
        <fullName evidence="12 13">Lipid A 4'-kinase</fullName>
    </alternativeName>
</protein>
<comment type="caution">
    <text evidence="14">The sequence shown here is derived from an EMBL/GenBank/DDBJ whole genome shotgun (WGS) entry which is preliminary data.</text>
</comment>
<keyword evidence="6 13" id="KW-0441">Lipid A biosynthesis</keyword>
<dbReference type="InterPro" id="IPR003758">
    <property type="entry name" value="LpxK"/>
</dbReference>
<feature type="binding site" evidence="13">
    <location>
        <begin position="17"/>
        <end position="24"/>
    </location>
    <ligand>
        <name>ATP</name>
        <dbReference type="ChEBI" id="CHEBI:30616"/>
    </ligand>
</feature>
<dbReference type="GO" id="GO:0009245">
    <property type="term" value="P:lipid A biosynthetic process"/>
    <property type="evidence" value="ECO:0007669"/>
    <property type="project" value="UniProtKB-UniRule"/>
</dbReference>
<evidence type="ECO:0000313" key="15">
    <source>
        <dbReference type="Proteomes" id="UP000609064"/>
    </source>
</evidence>
<organism evidence="14 15">
    <name type="scientific">Emticicia aquatilis</name>
    <dbReference type="NCBI Taxonomy" id="1537369"/>
    <lineage>
        <taxon>Bacteria</taxon>
        <taxon>Pseudomonadati</taxon>
        <taxon>Bacteroidota</taxon>
        <taxon>Cytophagia</taxon>
        <taxon>Cytophagales</taxon>
        <taxon>Leadbetterellaceae</taxon>
        <taxon>Emticicia</taxon>
    </lineage>
</organism>
<dbReference type="GO" id="GO:0005886">
    <property type="term" value="C:plasma membrane"/>
    <property type="evidence" value="ECO:0007669"/>
    <property type="project" value="TreeGrafter"/>
</dbReference>
<evidence type="ECO:0000256" key="7">
    <source>
        <dbReference type="ARBA" id="ARBA00022679"/>
    </source>
</evidence>
<dbReference type="GO" id="GO:0005524">
    <property type="term" value="F:ATP binding"/>
    <property type="evidence" value="ECO:0007669"/>
    <property type="project" value="UniProtKB-UniRule"/>
</dbReference>
<comment type="similarity">
    <text evidence="13">Belongs to the LpxK family.</text>
</comment>
<comment type="function">
    <text evidence="1 13">Transfers the gamma-phosphate of ATP to the 4'-position of a tetraacyldisaccharide 1-phosphate intermediate (termed DS-1-P) to form tetraacyldisaccharide 1,4'-bis-phosphate (lipid IVA).</text>
</comment>
<comment type="catalytic activity">
    <reaction evidence="13">
        <text>a lipid A disaccharide + ATP = a lipid IVA + ADP + H(+)</text>
        <dbReference type="Rhea" id="RHEA:67840"/>
        <dbReference type="ChEBI" id="CHEBI:15378"/>
        <dbReference type="ChEBI" id="CHEBI:30616"/>
        <dbReference type="ChEBI" id="CHEBI:176343"/>
        <dbReference type="ChEBI" id="CHEBI:176425"/>
        <dbReference type="ChEBI" id="CHEBI:456216"/>
        <dbReference type="EC" id="2.7.1.130"/>
    </reaction>
</comment>
<dbReference type="SUPFAM" id="SSF52540">
    <property type="entry name" value="P-loop containing nucleoside triphosphate hydrolases"/>
    <property type="match status" value="1"/>
</dbReference>
<name>A0A916YZ58_9BACT</name>
<evidence type="ECO:0000256" key="12">
    <source>
        <dbReference type="ARBA" id="ARBA00029757"/>
    </source>
</evidence>
<proteinExistence type="inferred from homology"/>
<keyword evidence="7 13" id="KW-0808">Transferase</keyword>
<dbReference type="NCBIfam" id="TIGR00682">
    <property type="entry name" value="lpxK"/>
    <property type="match status" value="1"/>
</dbReference>
<dbReference type="AlphaFoldDB" id="A0A916YZ58"/>